<sequence length="201" mass="22402">MSAIGSSLRQQARSLLQAARTAPTSSLASTSRALPAIRCLSTSSPLASSRVKPRSQQQARSNAPPIKQTESLFTGILDTLIVGYSNHEVAHRPSGNMVDYAGNLEEGWSTRLAHGEPSWPCTPYSGRSITIGPQSDPARAYGQLSVLLRRNNVRNELRLQQRYEKPNEERRRKKSERHRRRFADMVRKKVQLVMAIKARGA</sequence>
<evidence type="ECO:0008006" key="7">
    <source>
        <dbReference type="Google" id="ProtNLM"/>
    </source>
</evidence>
<dbReference type="GO" id="GO:1990904">
    <property type="term" value="C:ribonucleoprotein complex"/>
    <property type="evidence" value="ECO:0007669"/>
    <property type="project" value="UniProtKB-KW"/>
</dbReference>
<accession>A0A061H6R1</accession>
<dbReference type="Pfam" id="PF01165">
    <property type="entry name" value="Ribosomal_S21"/>
    <property type="match status" value="1"/>
</dbReference>
<proteinExistence type="inferred from homology"/>
<evidence type="ECO:0000256" key="4">
    <source>
        <dbReference type="SAM" id="MobiDB-lite"/>
    </source>
</evidence>
<evidence type="ECO:0000256" key="2">
    <source>
        <dbReference type="ARBA" id="ARBA00022980"/>
    </source>
</evidence>
<protein>
    <recommendedName>
        <fullName evidence="7">Ribosomal protein S21</fullName>
    </recommendedName>
</protein>
<name>A0A061H6R1_9BASI</name>
<organism evidence="5 6">
    <name type="scientific">Pseudozyma flocculosa PF-1</name>
    <dbReference type="NCBI Taxonomy" id="1277687"/>
    <lineage>
        <taxon>Eukaryota</taxon>
        <taxon>Fungi</taxon>
        <taxon>Dikarya</taxon>
        <taxon>Basidiomycota</taxon>
        <taxon>Ustilaginomycotina</taxon>
        <taxon>Ustilaginomycetes</taxon>
        <taxon>Ustilaginales</taxon>
        <taxon>Ustilaginaceae</taxon>
        <taxon>Pseudozyma</taxon>
    </lineage>
</organism>
<comment type="similarity">
    <text evidence="1">Belongs to the bacterial ribosomal protein bS21 family.</text>
</comment>
<dbReference type="PANTHER" id="PTHR41237">
    <property type="entry name" value="37S RIBOSOMAL PROTEIN MRP21, MITOCHONDRIAL"/>
    <property type="match status" value="1"/>
</dbReference>
<dbReference type="Proteomes" id="UP000053664">
    <property type="component" value="Unassembled WGS sequence"/>
</dbReference>
<dbReference type="PANTHER" id="PTHR41237:SF1">
    <property type="entry name" value="SMALL RIBOSOMAL SUBUNIT PROTEIN BS21M"/>
    <property type="match status" value="1"/>
</dbReference>
<evidence type="ECO:0000313" key="5">
    <source>
        <dbReference type="EMBL" id="EPQ28557.1"/>
    </source>
</evidence>
<evidence type="ECO:0000256" key="1">
    <source>
        <dbReference type="ARBA" id="ARBA00006640"/>
    </source>
</evidence>
<keyword evidence="2" id="KW-0689">Ribosomal protein</keyword>
<dbReference type="InterPro" id="IPR052837">
    <property type="entry name" value="Mitoribosomal_bS21"/>
</dbReference>
<dbReference type="eggNOG" id="ENOG502SYGP">
    <property type="taxonomic scope" value="Eukaryota"/>
</dbReference>
<dbReference type="KEGG" id="pfp:PFL1_03861"/>
<gene>
    <name evidence="5" type="ORF">PFL1_03861</name>
</gene>
<keyword evidence="3" id="KW-0687">Ribonucleoprotein</keyword>
<dbReference type="GeneID" id="19317968"/>
<dbReference type="InterPro" id="IPR001911">
    <property type="entry name" value="Ribosomal_bS21"/>
</dbReference>
<evidence type="ECO:0000256" key="3">
    <source>
        <dbReference type="ARBA" id="ARBA00023274"/>
    </source>
</evidence>
<dbReference type="OrthoDB" id="2501249at2759"/>
<dbReference type="HOGENOM" id="CLU_1390165_0_0_1"/>
<feature type="region of interest" description="Disordered" evidence="4">
    <location>
        <begin position="45"/>
        <end position="67"/>
    </location>
</feature>
<reference evidence="5 6" key="1">
    <citation type="journal article" date="2013" name="Plant Cell">
        <title>The transition from a phytopathogenic smut ancestor to an anamorphic biocontrol agent deciphered by comparative whole-genome analysis.</title>
        <authorList>
            <person name="Lefebvre F."/>
            <person name="Joly D.L."/>
            <person name="Labbe C."/>
            <person name="Teichmann B."/>
            <person name="Linning R."/>
            <person name="Belzile F."/>
            <person name="Bakkeren G."/>
            <person name="Belanger R.R."/>
        </authorList>
    </citation>
    <scope>NUCLEOTIDE SEQUENCE [LARGE SCALE GENOMIC DNA]</scope>
    <source>
        <strain evidence="5 6">PF-1</strain>
    </source>
</reference>
<dbReference type="EMBL" id="KE361634">
    <property type="protein sequence ID" value="EPQ28557.1"/>
    <property type="molecule type" value="Genomic_DNA"/>
</dbReference>
<dbReference type="GO" id="GO:0003735">
    <property type="term" value="F:structural constituent of ribosome"/>
    <property type="evidence" value="ECO:0007669"/>
    <property type="project" value="InterPro"/>
</dbReference>
<dbReference type="RefSeq" id="XP_007879575.1">
    <property type="nucleotide sequence ID" value="XM_007881384.1"/>
</dbReference>
<dbReference type="AlphaFoldDB" id="A0A061H6R1"/>
<dbReference type="GO" id="GO:0005840">
    <property type="term" value="C:ribosome"/>
    <property type="evidence" value="ECO:0007669"/>
    <property type="project" value="UniProtKB-KW"/>
</dbReference>
<evidence type="ECO:0000313" key="6">
    <source>
        <dbReference type="Proteomes" id="UP000053664"/>
    </source>
</evidence>
<dbReference type="GO" id="GO:0006412">
    <property type="term" value="P:translation"/>
    <property type="evidence" value="ECO:0007669"/>
    <property type="project" value="InterPro"/>
</dbReference>